<comment type="caution">
    <text evidence="2">The sequence shown here is derived from an EMBL/GenBank/DDBJ whole genome shotgun (WGS) entry which is preliminary data.</text>
</comment>
<dbReference type="RefSeq" id="WP_270108083.1">
    <property type="nucleotide sequence ID" value="NZ_JAPZVP010000001.1"/>
</dbReference>
<dbReference type="InterPro" id="IPR016181">
    <property type="entry name" value="Acyl_CoA_acyltransferase"/>
</dbReference>
<dbReference type="InterPro" id="IPR051908">
    <property type="entry name" value="Ribosomal_N-acetyltransferase"/>
</dbReference>
<keyword evidence="3" id="KW-1185">Reference proteome</keyword>
<dbReference type="EMBL" id="JAPZVP010000001">
    <property type="protein sequence ID" value="MDA1358291.1"/>
    <property type="molecule type" value="Genomic_DNA"/>
</dbReference>
<sequence>MTLADHLPIYRLRLRTERLELRIARDDEIGALADAAAAGVHDPDFMPFLFPWTDATPAERGRSVALWCHRVIGRWSKDDWTLPFTVFFEGRPIGIQEIDGKEFALKREVGTGSWLGLANHGKGIGTEMRAAVLHFAFSGLGADWATSASFDGNAASAGVSRKLGYQADGREYHIVQGVRRLDWRWRLSREDWEAHRKHEVAIDGLDAEVLAMLGLGESEQ</sequence>
<accession>A0A9X3P644</accession>
<feature type="domain" description="N-acetyltransferase" evidence="1">
    <location>
        <begin position="18"/>
        <end position="166"/>
    </location>
</feature>
<dbReference type="GO" id="GO:0008999">
    <property type="term" value="F:protein-N-terminal-alanine acetyltransferase activity"/>
    <property type="evidence" value="ECO:0007669"/>
    <property type="project" value="TreeGrafter"/>
</dbReference>
<reference evidence="2" key="1">
    <citation type="submission" date="2022-12" db="EMBL/GenBank/DDBJ databases">
        <title>Gycomyces niveus sp.nov.,a novel actinomycete isolated from soil in Shouguan.</title>
        <authorList>
            <person name="Yang X."/>
        </authorList>
    </citation>
    <scope>NUCLEOTIDE SEQUENCE</scope>
    <source>
        <strain evidence="2">NEAU-A15</strain>
    </source>
</reference>
<dbReference type="Gene3D" id="3.40.630.30">
    <property type="match status" value="1"/>
</dbReference>
<protein>
    <submittedName>
        <fullName evidence="2">GNAT family protein</fullName>
    </submittedName>
</protein>
<evidence type="ECO:0000259" key="1">
    <source>
        <dbReference type="Pfam" id="PF13302"/>
    </source>
</evidence>
<dbReference type="GO" id="GO:0005737">
    <property type="term" value="C:cytoplasm"/>
    <property type="evidence" value="ECO:0007669"/>
    <property type="project" value="TreeGrafter"/>
</dbReference>
<dbReference type="InterPro" id="IPR000182">
    <property type="entry name" value="GNAT_dom"/>
</dbReference>
<dbReference type="Proteomes" id="UP001146067">
    <property type="component" value="Unassembled WGS sequence"/>
</dbReference>
<dbReference type="PANTHER" id="PTHR43441">
    <property type="entry name" value="RIBOSOMAL-PROTEIN-SERINE ACETYLTRANSFERASE"/>
    <property type="match status" value="1"/>
</dbReference>
<name>A0A9X3P644_9ACTN</name>
<dbReference type="PANTHER" id="PTHR43441:SF11">
    <property type="entry name" value="RIBOSOMAL-PROTEIN-SERINE ACETYLTRANSFERASE"/>
    <property type="match status" value="1"/>
</dbReference>
<evidence type="ECO:0000313" key="3">
    <source>
        <dbReference type="Proteomes" id="UP001146067"/>
    </source>
</evidence>
<dbReference type="Pfam" id="PF13302">
    <property type="entry name" value="Acetyltransf_3"/>
    <property type="match status" value="1"/>
</dbReference>
<organism evidence="2 3">
    <name type="scientific">Glycomyces luteolus</name>
    <dbReference type="NCBI Taxonomy" id="2670330"/>
    <lineage>
        <taxon>Bacteria</taxon>
        <taxon>Bacillati</taxon>
        <taxon>Actinomycetota</taxon>
        <taxon>Actinomycetes</taxon>
        <taxon>Glycomycetales</taxon>
        <taxon>Glycomycetaceae</taxon>
        <taxon>Glycomyces</taxon>
    </lineage>
</organism>
<dbReference type="GO" id="GO:1990189">
    <property type="term" value="F:protein N-terminal-serine acetyltransferase activity"/>
    <property type="evidence" value="ECO:0007669"/>
    <property type="project" value="TreeGrafter"/>
</dbReference>
<evidence type="ECO:0000313" key="2">
    <source>
        <dbReference type="EMBL" id="MDA1358291.1"/>
    </source>
</evidence>
<gene>
    <name evidence="2" type="ORF">O1R50_01565</name>
</gene>
<proteinExistence type="predicted"/>
<dbReference type="SUPFAM" id="SSF55729">
    <property type="entry name" value="Acyl-CoA N-acyltransferases (Nat)"/>
    <property type="match status" value="1"/>
</dbReference>
<dbReference type="AlphaFoldDB" id="A0A9X3P644"/>